<keyword evidence="3" id="KW-1185">Reference proteome</keyword>
<name>A0AAN7R933_TRANT</name>
<evidence type="ECO:0000313" key="3">
    <source>
        <dbReference type="Proteomes" id="UP001346149"/>
    </source>
</evidence>
<accession>A0AAN7R933</accession>
<dbReference type="EMBL" id="JAXQNO010000007">
    <property type="protein sequence ID" value="KAK4794297.1"/>
    <property type="molecule type" value="Genomic_DNA"/>
</dbReference>
<dbReference type="PANTHER" id="PTHR35701:SF1">
    <property type="entry name" value="OS11G0148400 PROTEIN"/>
    <property type="match status" value="1"/>
</dbReference>
<dbReference type="InterPro" id="IPR059024">
    <property type="entry name" value="SYNRG_C"/>
</dbReference>
<gene>
    <name evidence="2" type="ORF">SAY86_012291</name>
</gene>
<sequence length="113" mass="12380">MSKSKEARGSLGLPSDYTALEAQSKEIQVEEDPELKHGSLVWKPAFENDVQGQLLCKSEVNRYILALGEIYIVGVLGASIELYKPWILTSSADVSDNSVLLDECSVFWSSSGL</sequence>
<comment type="caution">
    <text evidence="2">The sequence shown here is derived from an EMBL/GenBank/DDBJ whole genome shotgun (WGS) entry which is preliminary data.</text>
</comment>
<organism evidence="2 3">
    <name type="scientific">Trapa natans</name>
    <name type="common">Water chestnut</name>
    <dbReference type="NCBI Taxonomy" id="22666"/>
    <lineage>
        <taxon>Eukaryota</taxon>
        <taxon>Viridiplantae</taxon>
        <taxon>Streptophyta</taxon>
        <taxon>Embryophyta</taxon>
        <taxon>Tracheophyta</taxon>
        <taxon>Spermatophyta</taxon>
        <taxon>Magnoliopsida</taxon>
        <taxon>eudicotyledons</taxon>
        <taxon>Gunneridae</taxon>
        <taxon>Pentapetalae</taxon>
        <taxon>rosids</taxon>
        <taxon>malvids</taxon>
        <taxon>Myrtales</taxon>
        <taxon>Lythraceae</taxon>
        <taxon>Trapa</taxon>
    </lineage>
</organism>
<evidence type="ECO:0000313" key="2">
    <source>
        <dbReference type="EMBL" id="KAK4794297.1"/>
    </source>
</evidence>
<dbReference type="Pfam" id="PF25999">
    <property type="entry name" value="SYNRG_C"/>
    <property type="match status" value="1"/>
</dbReference>
<feature type="domain" description="Synergin gamma C-terminal" evidence="1">
    <location>
        <begin position="34"/>
        <end position="113"/>
    </location>
</feature>
<protein>
    <recommendedName>
        <fullName evidence="1">Synergin gamma C-terminal domain-containing protein</fullName>
    </recommendedName>
</protein>
<evidence type="ECO:0000259" key="1">
    <source>
        <dbReference type="Pfam" id="PF25999"/>
    </source>
</evidence>
<proteinExistence type="predicted"/>
<dbReference type="Proteomes" id="UP001346149">
    <property type="component" value="Unassembled WGS sequence"/>
</dbReference>
<dbReference type="PANTHER" id="PTHR35701">
    <property type="entry name" value="OS11G0148400 PROTEIN"/>
    <property type="match status" value="1"/>
</dbReference>
<reference evidence="2 3" key="1">
    <citation type="journal article" date="2023" name="Hortic Res">
        <title>Pangenome of water caltrop reveals structural variations and asymmetric subgenome divergence after allopolyploidization.</title>
        <authorList>
            <person name="Zhang X."/>
            <person name="Chen Y."/>
            <person name="Wang L."/>
            <person name="Yuan Y."/>
            <person name="Fang M."/>
            <person name="Shi L."/>
            <person name="Lu R."/>
            <person name="Comes H.P."/>
            <person name="Ma Y."/>
            <person name="Chen Y."/>
            <person name="Huang G."/>
            <person name="Zhou Y."/>
            <person name="Zheng Z."/>
            <person name="Qiu Y."/>
        </authorList>
    </citation>
    <scope>NUCLEOTIDE SEQUENCE [LARGE SCALE GENOMIC DNA]</scope>
    <source>
        <strain evidence="2">F231</strain>
    </source>
</reference>
<dbReference type="AlphaFoldDB" id="A0AAN7R933"/>